<evidence type="ECO:0000313" key="5">
    <source>
        <dbReference type="EMBL" id="TLS51738.1"/>
    </source>
</evidence>
<comment type="caution">
    <text evidence="5">The sequence shown here is derived from an EMBL/GenBank/DDBJ whole genome shotgun (WGS) entry which is preliminary data.</text>
</comment>
<keyword evidence="1" id="KW-0805">Transcription regulation</keyword>
<dbReference type="PROSITE" id="PS00622">
    <property type="entry name" value="HTH_LUXR_1"/>
    <property type="match status" value="1"/>
</dbReference>
<dbReference type="EMBL" id="VCIW01000007">
    <property type="protein sequence ID" value="TLS51738.1"/>
    <property type="molecule type" value="Genomic_DNA"/>
</dbReference>
<keyword evidence="3" id="KW-0804">Transcription</keyword>
<dbReference type="PRINTS" id="PR00364">
    <property type="entry name" value="DISEASERSIST"/>
</dbReference>
<dbReference type="PANTHER" id="PTHR44688:SF16">
    <property type="entry name" value="DNA-BINDING TRANSCRIPTIONAL ACTIVATOR DEVR_DOSR"/>
    <property type="match status" value="1"/>
</dbReference>
<dbReference type="PROSITE" id="PS50043">
    <property type="entry name" value="HTH_LUXR_2"/>
    <property type="match status" value="1"/>
</dbReference>
<dbReference type="PRINTS" id="PR00038">
    <property type="entry name" value="HTHLUXR"/>
</dbReference>
<evidence type="ECO:0000256" key="2">
    <source>
        <dbReference type="ARBA" id="ARBA00023125"/>
    </source>
</evidence>
<protein>
    <submittedName>
        <fullName evidence="5">Helix-turn-helix transcriptional regulator</fullName>
    </submittedName>
</protein>
<gene>
    <name evidence="5" type="ORF">FE782_12540</name>
</gene>
<dbReference type="InterPro" id="IPR036388">
    <property type="entry name" value="WH-like_DNA-bd_sf"/>
</dbReference>
<dbReference type="InterPro" id="IPR027417">
    <property type="entry name" value="P-loop_NTPase"/>
</dbReference>
<dbReference type="SUPFAM" id="SSF46894">
    <property type="entry name" value="C-terminal effector domain of the bipartite response regulators"/>
    <property type="match status" value="1"/>
</dbReference>
<dbReference type="PANTHER" id="PTHR44688">
    <property type="entry name" value="DNA-BINDING TRANSCRIPTIONAL ACTIVATOR DEVR_DOSR"/>
    <property type="match status" value="1"/>
</dbReference>
<evidence type="ECO:0000313" key="6">
    <source>
        <dbReference type="Proteomes" id="UP000309676"/>
    </source>
</evidence>
<dbReference type="InterPro" id="IPR016032">
    <property type="entry name" value="Sig_transdc_resp-reg_C-effctor"/>
</dbReference>
<dbReference type="Pfam" id="PF00196">
    <property type="entry name" value="GerE"/>
    <property type="match status" value="1"/>
</dbReference>
<sequence>MRFFEEREDAFLVGRERERVLFERFLNGDPEVRPVWSVYGTGGVGKSTLLDAFRRQARSHGAAFYLLDSREVGRTGEAFCEALSERMDLHDGRGAANGSPLDRVLERLHEEASHRRVAIAIDTFEEMSLLEGWLRDEFLRRLPSEALVLLSGRHPLRGQWLTSPAWRERTHWLAIDHLERDAVLDYAGKCGLAEPEQGERLWERTQGHGLSLALAVAAERIGGGGPVDLSSGWSSELAALWLKEVPDEELRELVEAASMLRYFNQEVLEHITERRVGASAFSGIAELSFVRKTGNGWRLHDLMRESTRAQLRERAPGKFRKLMERCVLYYATLIRESYRKRDVAAEVGELFYYIGDQNIRAFLNAADEQEYMWEPLSAANLEEGIRYLRRRRDEAKPVTRRGVDPATGELLELTLAKEEALYSIAGLDLAELAELGPHTVQLMKGTDGTVCGLSAMISIGADTLDYLERDPFSGPYFRSLTPAEREALAVPGPDPAGWFIRSIDILDWNDSSMLLEAGSQMYNYMCAGKLFVTSPPPLEMFRESHLGLGFRLLPNVTHCAYDGKTPAPAFALDTRGEKLEAFLAAMLRRIGVDLEPARGAAPGDPTRSPEERERRLAALGLTEREREVAQLAIDGCSNADIAARLFVTEITVKKHLSSVYAKTQVKNRGQLIKAILQ</sequence>
<evidence type="ECO:0000256" key="1">
    <source>
        <dbReference type="ARBA" id="ARBA00023015"/>
    </source>
</evidence>
<dbReference type="SMART" id="SM00421">
    <property type="entry name" value="HTH_LUXR"/>
    <property type="match status" value="1"/>
</dbReference>
<evidence type="ECO:0000256" key="3">
    <source>
        <dbReference type="ARBA" id="ARBA00023163"/>
    </source>
</evidence>
<feature type="domain" description="HTH luxR-type" evidence="4">
    <location>
        <begin position="613"/>
        <end position="677"/>
    </location>
</feature>
<dbReference type="Proteomes" id="UP000309676">
    <property type="component" value="Unassembled WGS sequence"/>
</dbReference>
<dbReference type="GO" id="GO:0003677">
    <property type="term" value="F:DNA binding"/>
    <property type="evidence" value="ECO:0007669"/>
    <property type="project" value="UniProtKB-KW"/>
</dbReference>
<keyword evidence="2" id="KW-0238">DNA-binding</keyword>
<dbReference type="Gene3D" id="1.10.10.10">
    <property type="entry name" value="Winged helix-like DNA-binding domain superfamily/Winged helix DNA-binding domain"/>
    <property type="match status" value="1"/>
</dbReference>
<dbReference type="OrthoDB" id="182489at2"/>
<dbReference type="SUPFAM" id="SSF52540">
    <property type="entry name" value="P-loop containing nucleoside triphosphate hydrolases"/>
    <property type="match status" value="1"/>
</dbReference>
<dbReference type="Gene3D" id="3.40.50.300">
    <property type="entry name" value="P-loop containing nucleotide triphosphate hydrolases"/>
    <property type="match status" value="1"/>
</dbReference>
<evidence type="ECO:0000259" key="4">
    <source>
        <dbReference type="PROSITE" id="PS50043"/>
    </source>
</evidence>
<dbReference type="AlphaFoldDB" id="A0A5R9GEG2"/>
<dbReference type="GO" id="GO:0006355">
    <property type="term" value="P:regulation of DNA-templated transcription"/>
    <property type="evidence" value="ECO:0007669"/>
    <property type="project" value="InterPro"/>
</dbReference>
<dbReference type="CDD" id="cd06170">
    <property type="entry name" value="LuxR_C_like"/>
    <property type="match status" value="1"/>
</dbReference>
<accession>A0A5R9GEG2</accession>
<organism evidence="5 6">
    <name type="scientific">Paenibacillus antri</name>
    <dbReference type="NCBI Taxonomy" id="2582848"/>
    <lineage>
        <taxon>Bacteria</taxon>
        <taxon>Bacillati</taxon>
        <taxon>Bacillota</taxon>
        <taxon>Bacilli</taxon>
        <taxon>Bacillales</taxon>
        <taxon>Paenibacillaceae</taxon>
        <taxon>Paenibacillus</taxon>
    </lineage>
</organism>
<reference evidence="5 6" key="1">
    <citation type="submission" date="2019-05" db="EMBL/GenBank/DDBJ databases">
        <authorList>
            <person name="Narsing Rao M.P."/>
            <person name="Li W.J."/>
        </authorList>
    </citation>
    <scope>NUCLEOTIDE SEQUENCE [LARGE SCALE GENOMIC DNA]</scope>
    <source>
        <strain evidence="5 6">SYSU_K30003</strain>
    </source>
</reference>
<dbReference type="RefSeq" id="WP_138194445.1">
    <property type="nucleotide sequence ID" value="NZ_VCIW01000007.1"/>
</dbReference>
<proteinExistence type="predicted"/>
<name>A0A5R9GEG2_9BACL</name>
<keyword evidence="6" id="KW-1185">Reference proteome</keyword>
<dbReference type="InterPro" id="IPR000792">
    <property type="entry name" value="Tscrpt_reg_LuxR_C"/>
</dbReference>